<sequence length="356" mass="38098">MKAALWHNAKDIRVENIAEPAVGKDEVKIKVAYCGICGSDLHEYLAGPIFIPVNEPHPLSKDKAPIVMGHEFAGEVVEVGEAVTDVKVGDRVTVEPIYSCGKCAACQKGHYNVCEHLGFVGLSGGYGGFAEYSVVPSKMVHKIPDHMTFEQAALVEPTAVAVHAVRQSGLQIGDSAAVFGTGPIGLLVIQAAKAAGASKIIAVEVSPERQEIAKRVGANVVVNPIEVDAVQTIKEHTNGLGVDVAFEVAGIEPTINAAVQSTRSEGNVVNVSIWEKPANIHLNNFILTERRMTSIIGYRNIFPQVIQLIANGQIQASELVTKRIGLNDIVFEGFEALTQSKSQIKILVNPSLLKVF</sequence>
<feature type="domain" description="Enoyl reductase (ER)" evidence="8">
    <location>
        <begin position="7"/>
        <end position="348"/>
    </location>
</feature>
<keyword evidence="5" id="KW-0560">Oxidoreductase</keyword>
<dbReference type="SMART" id="SM00829">
    <property type="entry name" value="PKS_ER"/>
    <property type="match status" value="1"/>
</dbReference>
<evidence type="ECO:0000256" key="7">
    <source>
        <dbReference type="RuleBase" id="RU361277"/>
    </source>
</evidence>
<dbReference type="PATRIC" id="fig|997296.3.peg.123"/>
<comment type="caution">
    <text evidence="9">The sequence shown here is derived from an EMBL/GenBank/DDBJ whole genome shotgun (WGS) entry which is preliminary data.</text>
</comment>
<keyword evidence="6" id="KW-0520">NAD</keyword>
<proteinExistence type="inferred from homology"/>
<evidence type="ECO:0000256" key="2">
    <source>
        <dbReference type="ARBA" id="ARBA00008072"/>
    </source>
</evidence>
<dbReference type="PANTHER" id="PTHR43161:SF26">
    <property type="entry name" value="GALACTITOL 1-PHOSPHATE 5-DEHYDROGENASE"/>
    <property type="match status" value="1"/>
</dbReference>
<dbReference type="InterPro" id="IPR013154">
    <property type="entry name" value="ADH-like_N"/>
</dbReference>
<comment type="similarity">
    <text evidence="2 7">Belongs to the zinc-containing alcohol dehydrogenase family.</text>
</comment>
<evidence type="ECO:0000259" key="8">
    <source>
        <dbReference type="SMART" id="SM00829"/>
    </source>
</evidence>
<comment type="cofactor">
    <cofactor evidence="1 7">
        <name>Zn(2+)</name>
        <dbReference type="ChEBI" id="CHEBI:29105"/>
    </cofactor>
</comment>
<dbReference type="Gene3D" id="3.90.180.10">
    <property type="entry name" value="Medium-chain alcohol dehydrogenases, catalytic domain"/>
    <property type="match status" value="1"/>
</dbReference>
<dbReference type="FunFam" id="3.40.50.720:FF:000068">
    <property type="entry name" value="Sorbitol dehydrogenase"/>
    <property type="match status" value="1"/>
</dbReference>
<dbReference type="SUPFAM" id="SSF50129">
    <property type="entry name" value="GroES-like"/>
    <property type="match status" value="1"/>
</dbReference>
<reference evidence="9 10" key="1">
    <citation type="journal article" date="2012" name="Appl. Environ. Microbiol.">
        <title>Genome Sequence of Thermotolerant Bacillus methanolicus: Features and Regulation Related to Methylotrophy and Production of L-Lysine and L-Glutamate from Methanol.</title>
        <authorList>
            <person name="Heggeset T.M."/>
            <person name="Krog A."/>
            <person name="Balzer S."/>
            <person name="Wentzel A."/>
            <person name="Ellingsen T.E."/>
            <person name="Brautaset T."/>
        </authorList>
    </citation>
    <scope>NUCLEOTIDE SEQUENCE [LARGE SCALE GENOMIC DNA]</scope>
    <source>
        <strain evidence="9 10">PB1</strain>
    </source>
</reference>
<evidence type="ECO:0000313" key="10">
    <source>
        <dbReference type="Proteomes" id="UP000010523"/>
    </source>
</evidence>
<dbReference type="Gene3D" id="3.40.50.720">
    <property type="entry name" value="NAD(P)-binding Rossmann-like Domain"/>
    <property type="match status" value="1"/>
</dbReference>
<organism evidence="9 10">
    <name type="scientific">Bacillus methanolicus PB1</name>
    <dbReference type="NCBI Taxonomy" id="997296"/>
    <lineage>
        <taxon>Bacteria</taxon>
        <taxon>Bacillati</taxon>
        <taxon>Bacillota</taxon>
        <taxon>Bacilli</taxon>
        <taxon>Bacillales</taxon>
        <taxon>Bacillaceae</taxon>
        <taxon>Bacillus</taxon>
    </lineage>
</organism>
<dbReference type="STRING" id="997296.PB1_00420"/>
<dbReference type="Proteomes" id="UP000010523">
    <property type="component" value="Unassembled WGS sequence"/>
</dbReference>
<dbReference type="CDD" id="cd08233">
    <property type="entry name" value="butanediol_DH_like"/>
    <property type="match status" value="1"/>
</dbReference>
<dbReference type="InterPro" id="IPR036291">
    <property type="entry name" value="NAD(P)-bd_dom_sf"/>
</dbReference>
<dbReference type="PANTHER" id="PTHR43161">
    <property type="entry name" value="SORBITOL DEHYDROGENASE"/>
    <property type="match status" value="1"/>
</dbReference>
<evidence type="ECO:0000256" key="4">
    <source>
        <dbReference type="ARBA" id="ARBA00022833"/>
    </source>
</evidence>
<dbReference type="OrthoDB" id="9770238at2"/>
<name>I3E4E2_BACMT</name>
<keyword evidence="3 7" id="KW-0479">Metal-binding</keyword>
<dbReference type="GO" id="GO:0008270">
    <property type="term" value="F:zinc ion binding"/>
    <property type="evidence" value="ECO:0007669"/>
    <property type="project" value="InterPro"/>
</dbReference>
<dbReference type="eggNOG" id="COG1063">
    <property type="taxonomic scope" value="Bacteria"/>
</dbReference>
<dbReference type="GO" id="GO:0000721">
    <property type="term" value="F:(R,R)-butanediol dehydrogenase activity"/>
    <property type="evidence" value="ECO:0007669"/>
    <property type="project" value="TreeGrafter"/>
</dbReference>
<dbReference type="Pfam" id="PF00107">
    <property type="entry name" value="ADH_zinc_N"/>
    <property type="match status" value="1"/>
</dbReference>
<keyword evidence="10" id="KW-1185">Reference proteome</keyword>
<dbReference type="InterPro" id="IPR013149">
    <property type="entry name" value="ADH-like_C"/>
</dbReference>
<evidence type="ECO:0000256" key="6">
    <source>
        <dbReference type="ARBA" id="ARBA00023027"/>
    </source>
</evidence>
<dbReference type="InterPro" id="IPR011032">
    <property type="entry name" value="GroES-like_sf"/>
</dbReference>
<dbReference type="PROSITE" id="PS00059">
    <property type="entry name" value="ADH_ZINC"/>
    <property type="match status" value="1"/>
</dbReference>
<evidence type="ECO:0000256" key="5">
    <source>
        <dbReference type="ARBA" id="ARBA00023002"/>
    </source>
</evidence>
<dbReference type="RefSeq" id="WP_003350039.1">
    <property type="nucleotide sequence ID" value="NZ_AFEU01000001.1"/>
</dbReference>
<evidence type="ECO:0000256" key="1">
    <source>
        <dbReference type="ARBA" id="ARBA00001947"/>
    </source>
</evidence>
<dbReference type="InterPro" id="IPR002328">
    <property type="entry name" value="ADH_Zn_CS"/>
</dbReference>
<protein>
    <submittedName>
        <fullName evidence="9">Zinc-containing alcohol dehydrogenase</fullName>
    </submittedName>
</protein>
<keyword evidence="4 7" id="KW-0862">Zinc</keyword>
<accession>I3E4E2</accession>
<dbReference type="InterPro" id="IPR020843">
    <property type="entry name" value="ER"/>
</dbReference>
<dbReference type="EMBL" id="AFEU01000001">
    <property type="protein sequence ID" value="EIJ81363.1"/>
    <property type="molecule type" value="Genomic_DNA"/>
</dbReference>
<gene>
    <name evidence="9" type="ORF">PB1_00420</name>
</gene>
<evidence type="ECO:0000256" key="3">
    <source>
        <dbReference type="ARBA" id="ARBA00022723"/>
    </source>
</evidence>
<dbReference type="AlphaFoldDB" id="I3E4E2"/>
<dbReference type="Pfam" id="PF08240">
    <property type="entry name" value="ADH_N"/>
    <property type="match status" value="1"/>
</dbReference>
<evidence type="ECO:0000313" key="9">
    <source>
        <dbReference type="EMBL" id="EIJ81363.1"/>
    </source>
</evidence>
<dbReference type="SUPFAM" id="SSF51735">
    <property type="entry name" value="NAD(P)-binding Rossmann-fold domains"/>
    <property type="match status" value="1"/>
</dbReference>